<dbReference type="EMBL" id="KZ772722">
    <property type="protein sequence ID" value="PTQ38641.1"/>
    <property type="molecule type" value="Genomic_DNA"/>
</dbReference>
<keyword evidence="2" id="KW-1185">Reference proteome</keyword>
<name>A0A2R6WXR1_MARPO</name>
<proteinExistence type="predicted"/>
<evidence type="ECO:0000313" key="2">
    <source>
        <dbReference type="Proteomes" id="UP000244005"/>
    </source>
</evidence>
<reference evidence="2" key="1">
    <citation type="journal article" date="2017" name="Cell">
        <title>Insights into land plant evolution garnered from the Marchantia polymorpha genome.</title>
        <authorList>
            <person name="Bowman J.L."/>
            <person name="Kohchi T."/>
            <person name="Yamato K.T."/>
            <person name="Jenkins J."/>
            <person name="Shu S."/>
            <person name="Ishizaki K."/>
            <person name="Yamaoka S."/>
            <person name="Nishihama R."/>
            <person name="Nakamura Y."/>
            <person name="Berger F."/>
            <person name="Adam C."/>
            <person name="Aki S.S."/>
            <person name="Althoff F."/>
            <person name="Araki T."/>
            <person name="Arteaga-Vazquez M.A."/>
            <person name="Balasubrmanian S."/>
            <person name="Barry K."/>
            <person name="Bauer D."/>
            <person name="Boehm C.R."/>
            <person name="Briginshaw L."/>
            <person name="Caballero-Perez J."/>
            <person name="Catarino B."/>
            <person name="Chen F."/>
            <person name="Chiyoda S."/>
            <person name="Chovatia M."/>
            <person name="Davies K.M."/>
            <person name="Delmans M."/>
            <person name="Demura T."/>
            <person name="Dierschke T."/>
            <person name="Dolan L."/>
            <person name="Dorantes-Acosta A.E."/>
            <person name="Eklund D.M."/>
            <person name="Florent S.N."/>
            <person name="Flores-Sandoval E."/>
            <person name="Fujiyama A."/>
            <person name="Fukuzawa H."/>
            <person name="Galik B."/>
            <person name="Grimanelli D."/>
            <person name="Grimwood J."/>
            <person name="Grossniklaus U."/>
            <person name="Hamada T."/>
            <person name="Haseloff J."/>
            <person name="Hetherington A.J."/>
            <person name="Higo A."/>
            <person name="Hirakawa Y."/>
            <person name="Hundley H.N."/>
            <person name="Ikeda Y."/>
            <person name="Inoue K."/>
            <person name="Inoue S.I."/>
            <person name="Ishida S."/>
            <person name="Jia Q."/>
            <person name="Kakita M."/>
            <person name="Kanazawa T."/>
            <person name="Kawai Y."/>
            <person name="Kawashima T."/>
            <person name="Kennedy M."/>
            <person name="Kinose K."/>
            <person name="Kinoshita T."/>
            <person name="Kohara Y."/>
            <person name="Koide E."/>
            <person name="Komatsu K."/>
            <person name="Kopischke S."/>
            <person name="Kubo M."/>
            <person name="Kyozuka J."/>
            <person name="Lagercrantz U."/>
            <person name="Lin S.S."/>
            <person name="Lindquist E."/>
            <person name="Lipzen A.M."/>
            <person name="Lu C.W."/>
            <person name="De Luna E."/>
            <person name="Martienssen R.A."/>
            <person name="Minamino N."/>
            <person name="Mizutani M."/>
            <person name="Mizutani M."/>
            <person name="Mochizuki N."/>
            <person name="Monte I."/>
            <person name="Mosher R."/>
            <person name="Nagasaki H."/>
            <person name="Nakagami H."/>
            <person name="Naramoto S."/>
            <person name="Nishitani K."/>
            <person name="Ohtani M."/>
            <person name="Okamoto T."/>
            <person name="Okumura M."/>
            <person name="Phillips J."/>
            <person name="Pollak B."/>
            <person name="Reinders A."/>
            <person name="Rovekamp M."/>
            <person name="Sano R."/>
            <person name="Sawa S."/>
            <person name="Schmid M.W."/>
            <person name="Shirakawa M."/>
            <person name="Solano R."/>
            <person name="Spunde A."/>
            <person name="Suetsugu N."/>
            <person name="Sugano S."/>
            <person name="Sugiyama A."/>
            <person name="Sun R."/>
            <person name="Suzuki Y."/>
            <person name="Takenaka M."/>
            <person name="Takezawa D."/>
            <person name="Tomogane H."/>
            <person name="Tsuzuki M."/>
            <person name="Ueda T."/>
            <person name="Umeda M."/>
            <person name="Ward J.M."/>
            <person name="Watanabe Y."/>
            <person name="Yazaki K."/>
            <person name="Yokoyama R."/>
            <person name="Yoshitake Y."/>
            <person name="Yotsui I."/>
            <person name="Zachgo S."/>
            <person name="Schmutz J."/>
        </authorList>
    </citation>
    <scope>NUCLEOTIDE SEQUENCE [LARGE SCALE GENOMIC DNA]</scope>
    <source>
        <strain evidence="2">Tak-1</strain>
    </source>
</reference>
<dbReference type="Gramene" id="Mp3g13020.1">
    <property type="protein sequence ID" value="Mp3g13020.1.cds1"/>
    <property type="gene ID" value="Mp3g13020"/>
</dbReference>
<protein>
    <submittedName>
        <fullName evidence="1">Uncharacterized protein</fullName>
    </submittedName>
</protein>
<organism evidence="1 2">
    <name type="scientific">Marchantia polymorpha</name>
    <name type="common">Common liverwort</name>
    <name type="synonym">Marchantia aquatica</name>
    <dbReference type="NCBI Taxonomy" id="3197"/>
    <lineage>
        <taxon>Eukaryota</taxon>
        <taxon>Viridiplantae</taxon>
        <taxon>Streptophyta</taxon>
        <taxon>Embryophyta</taxon>
        <taxon>Marchantiophyta</taxon>
        <taxon>Marchantiopsida</taxon>
        <taxon>Marchantiidae</taxon>
        <taxon>Marchantiales</taxon>
        <taxon>Marchantiaceae</taxon>
        <taxon>Marchantia</taxon>
    </lineage>
</organism>
<dbReference type="Proteomes" id="UP000244005">
    <property type="component" value="Unassembled WGS sequence"/>
</dbReference>
<gene>
    <name evidence="1" type="ORF">MARPO_0050s0094</name>
</gene>
<evidence type="ECO:0000313" key="1">
    <source>
        <dbReference type="EMBL" id="PTQ38641.1"/>
    </source>
</evidence>
<dbReference type="AlphaFoldDB" id="A0A2R6WXR1"/>
<sequence length="80" mass="9363">MREIIMYEMRRRWPLKKQASHPCHMAFCCVAFCSTERKVIEGRRAFRDWALGLTAAIAFRYCNCCLGLTLNLLLRCLDSC</sequence>
<accession>A0A2R6WXR1</accession>